<evidence type="ECO:0000256" key="3">
    <source>
        <dbReference type="ARBA" id="ARBA00022722"/>
    </source>
</evidence>
<evidence type="ECO:0000256" key="2">
    <source>
        <dbReference type="ARBA" id="ARBA00022517"/>
    </source>
</evidence>
<proteinExistence type="inferred from homology"/>
<dbReference type="EC" id="3.1.-.-" evidence="5"/>
<dbReference type="HAMAP" id="MF_00651">
    <property type="entry name" value="Nuclease_YqgF"/>
    <property type="match status" value="1"/>
</dbReference>
<evidence type="ECO:0000259" key="6">
    <source>
        <dbReference type="SMART" id="SM00732"/>
    </source>
</evidence>
<accession>A0A1V6C5T3</accession>
<dbReference type="InterPro" id="IPR005227">
    <property type="entry name" value="YqgF"/>
</dbReference>
<dbReference type="Proteomes" id="UP000485562">
    <property type="component" value="Unassembled WGS sequence"/>
</dbReference>
<dbReference type="SUPFAM" id="SSF53098">
    <property type="entry name" value="Ribonuclease H-like"/>
    <property type="match status" value="1"/>
</dbReference>
<protein>
    <recommendedName>
        <fullName evidence="5">Putative pre-16S rRNA nuclease</fullName>
        <ecNumber evidence="5">3.1.-.-</ecNumber>
    </recommendedName>
</protein>
<keyword evidence="3 5" id="KW-0540">Nuclease</keyword>
<dbReference type="InterPro" id="IPR006641">
    <property type="entry name" value="YqgF/RNaseH-like_dom"/>
</dbReference>
<organism evidence="7">
    <name type="scientific">candidate division TA06 bacterium ADurb.Bin131</name>
    <dbReference type="NCBI Taxonomy" id="1852827"/>
    <lineage>
        <taxon>Bacteria</taxon>
        <taxon>Bacteria division TA06</taxon>
    </lineage>
</organism>
<dbReference type="GO" id="GO:0016788">
    <property type="term" value="F:hydrolase activity, acting on ester bonds"/>
    <property type="evidence" value="ECO:0007669"/>
    <property type="project" value="UniProtKB-UniRule"/>
</dbReference>
<keyword evidence="2 5" id="KW-0690">Ribosome biogenesis</keyword>
<dbReference type="Pfam" id="PF03652">
    <property type="entry name" value="RuvX"/>
    <property type="match status" value="1"/>
</dbReference>
<comment type="subcellular location">
    <subcellularLocation>
        <location evidence="5">Cytoplasm</location>
    </subcellularLocation>
</comment>
<dbReference type="GO" id="GO:0000967">
    <property type="term" value="P:rRNA 5'-end processing"/>
    <property type="evidence" value="ECO:0007669"/>
    <property type="project" value="UniProtKB-UniRule"/>
</dbReference>
<name>A0A1V6C5T3_UNCT6</name>
<reference evidence="7" key="1">
    <citation type="submission" date="2017-02" db="EMBL/GenBank/DDBJ databases">
        <title>Delving into the versatile metabolic prowess of the omnipresent phylum Bacteroidetes.</title>
        <authorList>
            <person name="Nobu M.K."/>
            <person name="Mei R."/>
            <person name="Narihiro T."/>
            <person name="Kuroda K."/>
            <person name="Liu W.-T."/>
        </authorList>
    </citation>
    <scope>NUCLEOTIDE SEQUENCE</scope>
    <source>
        <strain evidence="7">ADurb.Bin131</strain>
    </source>
</reference>
<dbReference type="AlphaFoldDB" id="A0A1V6C5T3"/>
<dbReference type="PANTHER" id="PTHR33317">
    <property type="entry name" value="POLYNUCLEOTIDYL TRANSFERASE, RIBONUCLEASE H-LIKE SUPERFAMILY PROTEIN"/>
    <property type="match status" value="1"/>
</dbReference>
<dbReference type="CDD" id="cd16964">
    <property type="entry name" value="YqgF"/>
    <property type="match status" value="1"/>
</dbReference>
<dbReference type="GO" id="GO:0005829">
    <property type="term" value="C:cytosol"/>
    <property type="evidence" value="ECO:0007669"/>
    <property type="project" value="TreeGrafter"/>
</dbReference>
<evidence type="ECO:0000313" key="7">
    <source>
        <dbReference type="EMBL" id="OQB72256.1"/>
    </source>
</evidence>
<feature type="domain" description="YqgF/RNase H-like" evidence="6">
    <location>
        <begin position="1"/>
        <end position="99"/>
    </location>
</feature>
<dbReference type="InterPro" id="IPR037027">
    <property type="entry name" value="YqgF/RNaseH-like_dom_sf"/>
</dbReference>
<keyword evidence="1 5" id="KW-0963">Cytoplasm</keyword>
<dbReference type="PANTHER" id="PTHR33317:SF4">
    <property type="entry name" value="POLYNUCLEOTIDYL TRANSFERASE, RIBONUCLEASE H-LIKE SUPERFAMILY PROTEIN"/>
    <property type="match status" value="1"/>
</dbReference>
<dbReference type="InterPro" id="IPR012337">
    <property type="entry name" value="RNaseH-like_sf"/>
</dbReference>
<evidence type="ECO:0000256" key="1">
    <source>
        <dbReference type="ARBA" id="ARBA00022490"/>
    </source>
</evidence>
<dbReference type="GO" id="GO:0004518">
    <property type="term" value="F:nuclease activity"/>
    <property type="evidence" value="ECO:0007669"/>
    <property type="project" value="UniProtKB-KW"/>
</dbReference>
<comment type="caution">
    <text evidence="7">The sequence shown here is derived from an EMBL/GenBank/DDBJ whole genome shotgun (WGS) entry which is preliminary data.</text>
</comment>
<dbReference type="NCBIfam" id="TIGR00250">
    <property type="entry name" value="RNAse_H_YqgF"/>
    <property type="match status" value="1"/>
</dbReference>
<gene>
    <name evidence="7" type="primary">yrrK</name>
    <name evidence="7" type="ORF">BWX89_01392</name>
</gene>
<sequence>MRILGLDLGEKKIGVAVSDEHHTVARGLGTIECNKKEVEKIRDIVKKYDIEKIVYGVPLRNDGSISARAEKMLSIITKMKKLIPVEFIPWDERMTSIEAENILIMADVSRKKRKKIKDKFAAQIILQSYLDSIYLENHPLEE</sequence>
<comment type="similarity">
    <text evidence="5">Belongs to the YqgF HJR family.</text>
</comment>
<dbReference type="Gene3D" id="3.30.420.140">
    <property type="entry name" value="YqgF/RNase H-like domain"/>
    <property type="match status" value="1"/>
</dbReference>
<evidence type="ECO:0000256" key="5">
    <source>
        <dbReference type="HAMAP-Rule" id="MF_00651"/>
    </source>
</evidence>
<comment type="function">
    <text evidence="5">Could be a nuclease involved in processing of the 5'-end of pre-16S rRNA.</text>
</comment>
<dbReference type="SMART" id="SM00732">
    <property type="entry name" value="YqgFc"/>
    <property type="match status" value="1"/>
</dbReference>
<keyword evidence="4 5" id="KW-0378">Hydrolase</keyword>
<evidence type="ECO:0000256" key="4">
    <source>
        <dbReference type="ARBA" id="ARBA00022801"/>
    </source>
</evidence>
<dbReference type="EMBL" id="MWDQ01000136">
    <property type="protein sequence ID" value="OQB72256.1"/>
    <property type="molecule type" value="Genomic_DNA"/>
</dbReference>